<protein>
    <submittedName>
        <fullName evidence="2">Uncharacterized protein</fullName>
    </submittedName>
</protein>
<organism evidence="2 3">
    <name type="scientific">Coleophoma cylindrospora</name>
    <dbReference type="NCBI Taxonomy" id="1849047"/>
    <lineage>
        <taxon>Eukaryota</taxon>
        <taxon>Fungi</taxon>
        <taxon>Dikarya</taxon>
        <taxon>Ascomycota</taxon>
        <taxon>Pezizomycotina</taxon>
        <taxon>Leotiomycetes</taxon>
        <taxon>Helotiales</taxon>
        <taxon>Dermateaceae</taxon>
        <taxon>Coleophoma</taxon>
    </lineage>
</organism>
<keyword evidence="1" id="KW-0472">Membrane</keyword>
<keyword evidence="1" id="KW-1133">Transmembrane helix</keyword>
<dbReference type="EMBL" id="PDLM01000017">
    <property type="protein sequence ID" value="RDW58810.1"/>
    <property type="molecule type" value="Genomic_DNA"/>
</dbReference>
<evidence type="ECO:0000313" key="3">
    <source>
        <dbReference type="Proteomes" id="UP000256645"/>
    </source>
</evidence>
<reference evidence="2 3" key="1">
    <citation type="journal article" date="2018" name="IMA Fungus">
        <title>IMA Genome-F 9: Draft genome sequence of Annulohypoxylon stygium, Aspergillus mulundensis, Berkeleyomyces basicola (syn. Thielaviopsis basicola), Ceratocystis smalleyi, two Cercospora beticola strains, Coleophoma cylindrospora, Fusarium fracticaudum, Phialophora cf. hyalina, and Morchella septimelata.</title>
        <authorList>
            <person name="Wingfield B.D."/>
            <person name="Bills G.F."/>
            <person name="Dong Y."/>
            <person name="Huang W."/>
            <person name="Nel W.J."/>
            <person name="Swalarsk-Parry B.S."/>
            <person name="Vaghefi N."/>
            <person name="Wilken P.M."/>
            <person name="An Z."/>
            <person name="de Beer Z.W."/>
            <person name="De Vos L."/>
            <person name="Chen L."/>
            <person name="Duong T.A."/>
            <person name="Gao Y."/>
            <person name="Hammerbacher A."/>
            <person name="Kikkert J.R."/>
            <person name="Li Y."/>
            <person name="Li H."/>
            <person name="Li K."/>
            <person name="Li Q."/>
            <person name="Liu X."/>
            <person name="Ma X."/>
            <person name="Naidoo K."/>
            <person name="Pethybridge S.J."/>
            <person name="Sun J."/>
            <person name="Steenkamp E.T."/>
            <person name="van der Nest M.A."/>
            <person name="van Wyk S."/>
            <person name="Wingfield M.J."/>
            <person name="Xiong C."/>
            <person name="Yue Q."/>
            <person name="Zhang X."/>
        </authorList>
    </citation>
    <scope>NUCLEOTIDE SEQUENCE [LARGE SCALE GENOMIC DNA]</scope>
    <source>
        <strain evidence="2 3">BP6252</strain>
    </source>
</reference>
<dbReference type="AlphaFoldDB" id="A0A3D8QAY3"/>
<keyword evidence="1" id="KW-0812">Transmembrane</keyword>
<dbReference type="Proteomes" id="UP000256645">
    <property type="component" value="Unassembled WGS sequence"/>
</dbReference>
<sequence length="91" mass="10152">MVCLDNTFGPVINHGCRAAFDFTLLFEQTILSSAPSALFLLIAPFNYLWLGRGAKKVRQSFLYQLKLSSVDHVSSFLEIPKLTLTTWISAA</sequence>
<dbReference type="OrthoDB" id="3543885at2759"/>
<dbReference type="STRING" id="1849047.A0A3D8QAY3"/>
<feature type="transmembrane region" description="Helical" evidence="1">
    <location>
        <begin position="30"/>
        <end position="50"/>
    </location>
</feature>
<gene>
    <name evidence="2" type="ORF">BP6252_13286</name>
</gene>
<name>A0A3D8QAY3_9HELO</name>
<evidence type="ECO:0000313" key="2">
    <source>
        <dbReference type="EMBL" id="RDW58810.1"/>
    </source>
</evidence>
<proteinExistence type="predicted"/>
<comment type="caution">
    <text evidence="2">The sequence shown here is derived from an EMBL/GenBank/DDBJ whole genome shotgun (WGS) entry which is preliminary data.</text>
</comment>
<evidence type="ECO:0000256" key="1">
    <source>
        <dbReference type="SAM" id="Phobius"/>
    </source>
</evidence>
<accession>A0A3D8QAY3</accession>
<keyword evidence="3" id="KW-1185">Reference proteome</keyword>